<dbReference type="Gene3D" id="3.30.720.120">
    <property type="match status" value="1"/>
</dbReference>
<dbReference type="InterPro" id="IPR029068">
    <property type="entry name" value="Glyas_Bleomycin-R_OHBP_Dase"/>
</dbReference>
<evidence type="ECO:0000313" key="3">
    <source>
        <dbReference type="EMBL" id="PFG30411.1"/>
    </source>
</evidence>
<dbReference type="Pfam" id="PF00903">
    <property type="entry name" value="Glyoxalase"/>
    <property type="match status" value="1"/>
</dbReference>
<dbReference type="Gene3D" id="3.30.720.110">
    <property type="match status" value="1"/>
</dbReference>
<dbReference type="Proteomes" id="UP000221369">
    <property type="component" value="Unassembled WGS sequence"/>
</dbReference>
<dbReference type="InterPro" id="IPR037523">
    <property type="entry name" value="VOC_core"/>
</dbReference>
<accession>A0A2A9DVP7</accession>
<dbReference type="InterPro" id="IPR004360">
    <property type="entry name" value="Glyas_Fos-R_dOase_dom"/>
</dbReference>
<organism evidence="3 4">
    <name type="scientific">Paramicrobacterium agarici</name>
    <dbReference type="NCBI Taxonomy" id="630514"/>
    <lineage>
        <taxon>Bacteria</taxon>
        <taxon>Bacillati</taxon>
        <taxon>Actinomycetota</taxon>
        <taxon>Actinomycetes</taxon>
        <taxon>Micrococcales</taxon>
        <taxon>Microbacteriaceae</taxon>
        <taxon>Paramicrobacterium</taxon>
    </lineage>
</organism>
<dbReference type="AlphaFoldDB" id="A0A2A9DVP7"/>
<feature type="domain" description="VOC" evidence="2">
    <location>
        <begin position="71"/>
        <end position="195"/>
    </location>
</feature>
<reference evidence="3 4" key="1">
    <citation type="submission" date="2017-10" db="EMBL/GenBank/DDBJ databases">
        <title>Sequencing the genomes of 1000 actinobacteria strains.</title>
        <authorList>
            <person name="Klenk H.-P."/>
        </authorList>
    </citation>
    <scope>NUCLEOTIDE SEQUENCE [LARGE SCALE GENOMIC DNA]</scope>
    <source>
        <strain evidence="3 4">DSM 21798</strain>
    </source>
</reference>
<dbReference type="PROSITE" id="PS51819">
    <property type="entry name" value="VOC"/>
    <property type="match status" value="1"/>
</dbReference>
<feature type="region of interest" description="Disordered" evidence="1">
    <location>
        <begin position="1"/>
        <end position="20"/>
    </location>
</feature>
<keyword evidence="4" id="KW-1185">Reference proteome</keyword>
<evidence type="ECO:0000256" key="1">
    <source>
        <dbReference type="SAM" id="MobiDB-lite"/>
    </source>
</evidence>
<protein>
    <submittedName>
        <fullName evidence="3">Putative glyoxalase superfamily protein PhnB</fullName>
    </submittedName>
</protein>
<dbReference type="PANTHER" id="PTHR34109:SF1">
    <property type="entry name" value="VOC DOMAIN-CONTAINING PROTEIN"/>
    <property type="match status" value="1"/>
</dbReference>
<sequence length="217" mass="23395">MPAPSAKRSNRTPAAPGLRWPRERGGVCTASVMSQKYKTVLTCAFYAEHMSTEIHTSAASGTHTTGGVPHGSTSLTPHIVVSPAEEAIRFYSSSFGARVVDVTRFGDVVAHAVLDFGTGMLTLSDPMESNALIVPDPERGHDYSMALYCADVDGVTERARAAGATIREEPSTFVSGDRFSSIVDPFGIRWSVMTRVEDLSPEESARRVEEWAKTQSA</sequence>
<gene>
    <name evidence="3" type="ORF">ATJ78_1340</name>
</gene>
<name>A0A2A9DVP7_9MICO</name>
<dbReference type="SUPFAM" id="SSF54593">
    <property type="entry name" value="Glyoxalase/Bleomycin resistance protein/Dihydroxybiphenyl dioxygenase"/>
    <property type="match status" value="1"/>
</dbReference>
<dbReference type="EMBL" id="PDJE01000001">
    <property type="protein sequence ID" value="PFG30411.1"/>
    <property type="molecule type" value="Genomic_DNA"/>
</dbReference>
<dbReference type="PANTHER" id="PTHR34109">
    <property type="entry name" value="BNAUNNG04460D PROTEIN-RELATED"/>
    <property type="match status" value="1"/>
</dbReference>
<proteinExistence type="predicted"/>
<evidence type="ECO:0000259" key="2">
    <source>
        <dbReference type="PROSITE" id="PS51819"/>
    </source>
</evidence>
<evidence type="ECO:0000313" key="4">
    <source>
        <dbReference type="Proteomes" id="UP000221369"/>
    </source>
</evidence>
<comment type="caution">
    <text evidence="3">The sequence shown here is derived from an EMBL/GenBank/DDBJ whole genome shotgun (WGS) entry which is preliminary data.</text>
</comment>